<reference evidence="1" key="1">
    <citation type="journal article" date="2021" name="Arch. Virol.">
        <title>Mining of the water hyssop (Bacopa monnieri) transcriptome reveals genome sequences of two putative novel rhabdoviruses and a solendovirus.</title>
        <authorList>
            <person name="Sidharthan V.K."/>
            <person name="Baranwal V.K."/>
        </authorList>
    </citation>
    <scope>NUCLEOTIDE SEQUENCE</scope>
    <source>
        <strain evidence="1">India</strain>
    </source>
</reference>
<protein>
    <submittedName>
        <fullName evidence="1">Matrix protein</fullName>
    </submittedName>
</protein>
<dbReference type="KEGG" id="vg:80537157"/>
<dbReference type="RefSeq" id="YP_010798885.1">
    <property type="nucleotide sequence ID" value="NC_076531.1"/>
</dbReference>
<gene>
    <name evidence="1" type="primary">M</name>
</gene>
<accession>A0AAD2KPQ5</accession>
<dbReference type="Proteomes" id="UP000831569">
    <property type="component" value="Segment"/>
</dbReference>
<evidence type="ECO:0000313" key="1">
    <source>
        <dbReference type="EMBL" id="DAF42445.1"/>
    </source>
</evidence>
<evidence type="ECO:0000313" key="2">
    <source>
        <dbReference type="Proteomes" id="UP000831569"/>
    </source>
</evidence>
<dbReference type="EMBL" id="BK014479">
    <property type="protein sequence ID" value="DAF42445.1"/>
    <property type="molecule type" value="Viral_cRNA"/>
</dbReference>
<name>A0AAD2KPQ5_9RHAB</name>
<organism evidence="1 2">
    <name type="scientific">Bacopa monnieri virus 1</name>
    <dbReference type="NCBI Taxonomy" id="2813287"/>
    <lineage>
        <taxon>Viruses</taxon>
        <taxon>Riboviria</taxon>
        <taxon>Orthornavirae</taxon>
        <taxon>Negarnaviricota</taxon>
        <taxon>Haploviricotina</taxon>
        <taxon>Monjiviricetes</taxon>
        <taxon>Mononegavirales</taxon>
        <taxon>Rhabdoviridae</taxon>
        <taxon>Betarhabdovirinae</taxon>
        <taxon>Alphacytorhabdovirus</taxon>
        <taxon>Alphacytorhabdovirus bacopae</taxon>
        <taxon>Cytorhabdovirus bacopae</taxon>
    </lineage>
</organism>
<dbReference type="GeneID" id="80537157"/>
<proteinExistence type="predicted"/>
<sequence>MKSYYLRVNVKSWKAEKLDRTRGDVKMCSKKSIDNFVKGSLTLIVSNKQKNLSKVMIKMRELGYIKSQNILKRSQNTNELEIEYVFSCRKEAIISVDASLECGQFGYDETKEVIVDGIHFLVILKGNITCAEITEEEVGLLSSKNPYLKIGRFSISDSGDTNMKKDKSK</sequence>
<keyword evidence="2" id="KW-1185">Reference proteome</keyword>